<keyword evidence="2" id="KW-1185">Reference proteome</keyword>
<dbReference type="EMBL" id="UZAF01000324">
    <property type="protein sequence ID" value="VDO05459.1"/>
    <property type="molecule type" value="Genomic_DNA"/>
</dbReference>
<sequence length="78" mass="8898">MNTVPIPHRQSIQFLLHYLFSSGIHIYYPPLTQELGNDDTLSLAKVGHVIQESRFYQMIGKGACPCAKHPIKHLHCEK</sequence>
<name>A0A0N4VT43_HAEPC</name>
<gene>
    <name evidence="1" type="ORF">HPLM_LOCUS461</name>
</gene>
<proteinExistence type="predicted"/>
<evidence type="ECO:0000313" key="2">
    <source>
        <dbReference type="Proteomes" id="UP000268014"/>
    </source>
</evidence>
<dbReference type="WBParaSite" id="HPLM_0000046001-mRNA-1">
    <property type="protein sequence ID" value="HPLM_0000046001-mRNA-1"/>
    <property type="gene ID" value="HPLM_0000046001"/>
</dbReference>
<accession>A0A0N4VT43</accession>
<dbReference type="Proteomes" id="UP000268014">
    <property type="component" value="Unassembled WGS sequence"/>
</dbReference>
<organism evidence="3">
    <name type="scientific">Haemonchus placei</name>
    <name type="common">Barber's pole worm</name>
    <dbReference type="NCBI Taxonomy" id="6290"/>
    <lineage>
        <taxon>Eukaryota</taxon>
        <taxon>Metazoa</taxon>
        <taxon>Ecdysozoa</taxon>
        <taxon>Nematoda</taxon>
        <taxon>Chromadorea</taxon>
        <taxon>Rhabditida</taxon>
        <taxon>Rhabditina</taxon>
        <taxon>Rhabditomorpha</taxon>
        <taxon>Strongyloidea</taxon>
        <taxon>Trichostrongylidae</taxon>
        <taxon>Haemonchus</taxon>
    </lineage>
</organism>
<reference evidence="1 2" key="2">
    <citation type="submission" date="2018-11" db="EMBL/GenBank/DDBJ databases">
        <authorList>
            <consortium name="Pathogen Informatics"/>
        </authorList>
    </citation>
    <scope>NUCLEOTIDE SEQUENCE [LARGE SCALE GENOMIC DNA]</scope>
    <source>
        <strain evidence="1 2">MHpl1</strain>
    </source>
</reference>
<reference evidence="3" key="1">
    <citation type="submission" date="2017-02" db="UniProtKB">
        <authorList>
            <consortium name="WormBaseParasite"/>
        </authorList>
    </citation>
    <scope>IDENTIFICATION</scope>
</reference>
<evidence type="ECO:0000313" key="1">
    <source>
        <dbReference type="EMBL" id="VDO05459.1"/>
    </source>
</evidence>
<protein>
    <submittedName>
        <fullName evidence="3">DNA primase</fullName>
    </submittedName>
</protein>
<dbReference type="AlphaFoldDB" id="A0A0N4VT43"/>
<evidence type="ECO:0000313" key="3">
    <source>
        <dbReference type="WBParaSite" id="HPLM_0000046001-mRNA-1"/>
    </source>
</evidence>